<name>A0AAD7NTK0_9AGAR</name>
<gene>
    <name evidence="2" type="ORF">B0H16DRAFT_115177</name>
</gene>
<keyword evidence="3" id="KW-1185">Reference proteome</keyword>
<protein>
    <recommendedName>
        <fullName evidence="1">DUF6699 domain-containing protein</fullName>
    </recommendedName>
</protein>
<dbReference type="AlphaFoldDB" id="A0AAD7NTK0"/>
<accession>A0AAD7NTK0</accession>
<organism evidence="2 3">
    <name type="scientific">Mycena metata</name>
    <dbReference type="NCBI Taxonomy" id="1033252"/>
    <lineage>
        <taxon>Eukaryota</taxon>
        <taxon>Fungi</taxon>
        <taxon>Dikarya</taxon>
        <taxon>Basidiomycota</taxon>
        <taxon>Agaricomycotina</taxon>
        <taxon>Agaricomycetes</taxon>
        <taxon>Agaricomycetidae</taxon>
        <taxon>Agaricales</taxon>
        <taxon>Marasmiineae</taxon>
        <taxon>Mycenaceae</taxon>
        <taxon>Mycena</taxon>
    </lineage>
</organism>
<sequence>MHPNIPTNPSVNISNHPMHKPPLPHAIWAPHTPRFITQPMLALAPVPQSLRPEAPGGRWERLSYGDIQVPNMSNVRGNPLPPLHLLACAQAPPPVRQLQPIPLPSQVMGVSAVTLNPALRFGARSSGGGDIDVDFAASIMEVGPSILAETATFPGLPSLTLTSPYLPWAMTAHASERWVSVGDILCAIRRNLDVPINERHLGESQVQSKLPQHCAKNDRQAFNRIKGLTRLDFLEGKSRLGGLSESSMGCDIWVVHFV</sequence>
<dbReference type="Proteomes" id="UP001215598">
    <property type="component" value="Unassembled WGS sequence"/>
</dbReference>
<evidence type="ECO:0000313" key="2">
    <source>
        <dbReference type="EMBL" id="KAJ7773956.1"/>
    </source>
</evidence>
<feature type="domain" description="DUF6699" evidence="1">
    <location>
        <begin position="143"/>
        <end position="246"/>
    </location>
</feature>
<dbReference type="InterPro" id="IPR046522">
    <property type="entry name" value="DUF6699"/>
</dbReference>
<evidence type="ECO:0000313" key="3">
    <source>
        <dbReference type="Proteomes" id="UP001215598"/>
    </source>
</evidence>
<dbReference type="Pfam" id="PF20415">
    <property type="entry name" value="DUF6699"/>
    <property type="match status" value="1"/>
</dbReference>
<reference evidence="2" key="1">
    <citation type="submission" date="2023-03" db="EMBL/GenBank/DDBJ databases">
        <title>Massive genome expansion in bonnet fungi (Mycena s.s.) driven by repeated elements and novel gene families across ecological guilds.</title>
        <authorList>
            <consortium name="Lawrence Berkeley National Laboratory"/>
            <person name="Harder C.B."/>
            <person name="Miyauchi S."/>
            <person name="Viragh M."/>
            <person name="Kuo A."/>
            <person name="Thoen E."/>
            <person name="Andreopoulos B."/>
            <person name="Lu D."/>
            <person name="Skrede I."/>
            <person name="Drula E."/>
            <person name="Henrissat B."/>
            <person name="Morin E."/>
            <person name="Kohler A."/>
            <person name="Barry K."/>
            <person name="LaButti K."/>
            <person name="Morin E."/>
            <person name="Salamov A."/>
            <person name="Lipzen A."/>
            <person name="Mereny Z."/>
            <person name="Hegedus B."/>
            <person name="Baldrian P."/>
            <person name="Stursova M."/>
            <person name="Weitz H."/>
            <person name="Taylor A."/>
            <person name="Grigoriev I.V."/>
            <person name="Nagy L.G."/>
            <person name="Martin F."/>
            <person name="Kauserud H."/>
        </authorList>
    </citation>
    <scope>NUCLEOTIDE SEQUENCE</scope>
    <source>
        <strain evidence="2">CBHHK182m</strain>
    </source>
</reference>
<proteinExistence type="predicted"/>
<comment type="caution">
    <text evidence="2">The sequence shown here is derived from an EMBL/GenBank/DDBJ whole genome shotgun (WGS) entry which is preliminary data.</text>
</comment>
<evidence type="ECO:0000259" key="1">
    <source>
        <dbReference type="Pfam" id="PF20415"/>
    </source>
</evidence>
<dbReference type="EMBL" id="JARKIB010000012">
    <property type="protein sequence ID" value="KAJ7773956.1"/>
    <property type="molecule type" value="Genomic_DNA"/>
</dbReference>